<feature type="region of interest" description="Disordered" evidence="1">
    <location>
        <begin position="118"/>
        <end position="139"/>
    </location>
</feature>
<dbReference type="Proteomes" id="UP001358614">
    <property type="component" value="Chromosome 2"/>
</dbReference>
<gene>
    <name evidence="3" type="ORF">V865_007726</name>
</gene>
<dbReference type="KEGG" id="ker:91106527"/>
<keyword evidence="2" id="KW-0812">Transmembrane</keyword>
<evidence type="ECO:0000313" key="3">
    <source>
        <dbReference type="EMBL" id="WWD09598.1"/>
    </source>
</evidence>
<proteinExistence type="predicted"/>
<keyword evidence="4" id="KW-1185">Reference proteome</keyword>
<reference evidence="3 4" key="1">
    <citation type="submission" date="2024-01" db="EMBL/GenBank/DDBJ databases">
        <title>Comparative genomics of Cryptococcus and Kwoniella reveals pathogenesis evolution and contrasting modes of karyotype evolution via chromosome fusion or intercentromeric recombination.</title>
        <authorList>
            <person name="Coelho M.A."/>
            <person name="David-Palma M."/>
            <person name="Shea T."/>
            <person name="Bowers K."/>
            <person name="McGinley-Smith S."/>
            <person name="Mohammad A.W."/>
            <person name="Gnirke A."/>
            <person name="Yurkov A.M."/>
            <person name="Nowrousian M."/>
            <person name="Sun S."/>
            <person name="Cuomo C.A."/>
            <person name="Heitman J."/>
        </authorList>
    </citation>
    <scope>NUCLEOTIDE SEQUENCE [LARGE SCALE GENOMIC DNA]</scope>
    <source>
        <strain evidence="3 4">PYCC6329</strain>
    </source>
</reference>
<dbReference type="AlphaFoldDB" id="A0AAX4KTF5"/>
<dbReference type="EMBL" id="CP144090">
    <property type="protein sequence ID" value="WWD09598.1"/>
    <property type="molecule type" value="Genomic_DNA"/>
</dbReference>
<keyword evidence="2" id="KW-1133">Transmembrane helix</keyword>
<evidence type="ECO:0000256" key="2">
    <source>
        <dbReference type="SAM" id="Phobius"/>
    </source>
</evidence>
<sequence length="171" mass="18669">MTISPSQLTQNHSRLPDANAISESRYHPCHSTFGVIIWTYSSLFASRVDQTRCDLDDFHISPTDDYKYTHFVDQRTRLVVFPTITLAPEVLPIETGNGPDDLVQGSLVARKKKIKLPKTSTTTTTTSNSTSTSTSTATRSSAEGTRGIIAIHFIVGIAVLVSLMLGLSTIL</sequence>
<keyword evidence="2" id="KW-0472">Membrane</keyword>
<evidence type="ECO:0000256" key="1">
    <source>
        <dbReference type="SAM" id="MobiDB-lite"/>
    </source>
</evidence>
<dbReference type="RefSeq" id="XP_066087565.1">
    <property type="nucleotide sequence ID" value="XM_066231468.1"/>
</dbReference>
<feature type="compositionally biased region" description="Low complexity" evidence="1">
    <location>
        <begin position="119"/>
        <end position="139"/>
    </location>
</feature>
<accession>A0AAX4KTF5</accession>
<dbReference type="GeneID" id="91106527"/>
<feature type="transmembrane region" description="Helical" evidence="2">
    <location>
        <begin position="148"/>
        <end position="170"/>
    </location>
</feature>
<organism evidence="3 4">
    <name type="scientific">Kwoniella europaea PYCC6329</name>
    <dbReference type="NCBI Taxonomy" id="1423913"/>
    <lineage>
        <taxon>Eukaryota</taxon>
        <taxon>Fungi</taxon>
        <taxon>Dikarya</taxon>
        <taxon>Basidiomycota</taxon>
        <taxon>Agaricomycotina</taxon>
        <taxon>Tremellomycetes</taxon>
        <taxon>Tremellales</taxon>
        <taxon>Cryptococcaceae</taxon>
        <taxon>Kwoniella</taxon>
    </lineage>
</organism>
<name>A0AAX4KTF5_9TREE</name>
<protein>
    <submittedName>
        <fullName evidence="3">Uncharacterized protein</fullName>
    </submittedName>
</protein>
<evidence type="ECO:0000313" key="4">
    <source>
        <dbReference type="Proteomes" id="UP001358614"/>
    </source>
</evidence>